<reference evidence="4 6" key="2">
    <citation type="journal article" date="2014" name="Int. J. Syst. Evol. Microbiol.">
        <title>Complete genome sequence of Corynebacterium casei LMG S-19264T (=DSM 44701T), isolated from a smear-ripened cheese.</title>
        <authorList>
            <consortium name="US DOE Joint Genome Institute (JGI-PGF)"/>
            <person name="Walter F."/>
            <person name="Albersmeier A."/>
            <person name="Kalinowski J."/>
            <person name="Ruckert C."/>
        </authorList>
    </citation>
    <scope>NUCLEOTIDE SEQUENCE [LARGE SCALE GENOMIC DNA]</scope>
    <source>
        <strain evidence="4 6">NBRC 114545</strain>
    </source>
</reference>
<dbReference type="EMBL" id="CP027783">
    <property type="protein sequence ID" value="AYW47598.1"/>
    <property type="molecule type" value="Genomic_DNA"/>
</dbReference>
<name>A0AA38CWA2_9ENTE</name>
<dbReference type="Proteomes" id="UP001157039">
    <property type="component" value="Unassembled WGS sequence"/>
</dbReference>
<feature type="transmembrane region" description="Helical" evidence="1">
    <location>
        <begin position="131"/>
        <end position="150"/>
    </location>
</feature>
<protein>
    <submittedName>
        <fullName evidence="4">Uncharacterized protein</fullName>
    </submittedName>
</protein>
<organism evidence="4 6">
    <name type="scientific">Tetragenococcus osmophilus</name>
    <dbReference type="NCBI Taxonomy" id="526944"/>
    <lineage>
        <taxon>Bacteria</taxon>
        <taxon>Bacillati</taxon>
        <taxon>Bacillota</taxon>
        <taxon>Bacilli</taxon>
        <taxon>Lactobacillales</taxon>
        <taxon>Enterococcaceae</taxon>
        <taxon>Tetragenococcus</taxon>
    </lineage>
</organism>
<keyword evidence="1" id="KW-1133">Transmembrane helix</keyword>
<reference evidence="4" key="4">
    <citation type="submission" date="2023-02" db="EMBL/GenBank/DDBJ databases">
        <authorList>
            <person name="Sun Q."/>
            <person name="Mori K."/>
        </authorList>
    </citation>
    <scope>NUCLEOTIDE SEQUENCE</scope>
    <source>
        <strain evidence="4">NBRC 114545</strain>
    </source>
</reference>
<keyword evidence="1" id="KW-0812">Transmembrane</keyword>
<dbReference type="RefSeq" id="WP_123934864.1">
    <property type="nucleotide sequence ID" value="NZ_BSUW01000001.1"/>
</dbReference>
<dbReference type="AlphaFoldDB" id="A0AA38CWA2"/>
<dbReference type="Proteomes" id="UP000268310">
    <property type="component" value="Chromosome"/>
</dbReference>
<reference evidence="3" key="3">
    <citation type="submission" date="2018-03" db="EMBL/GenBank/DDBJ databases">
        <authorList>
            <person name="Jeon C.O."/>
        </authorList>
    </citation>
    <scope>NUCLEOTIDE SEQUENCE</scope>
    <source>
        <strain evidence="3">JCM 31126</strain>
    </source>
</reference>
<feature type="chain" id="PRO_5041360276" evidence="2">
    <location>
        <begin position="29"/>
        <end position="154"/>
    </location>
</feature>
<feature type="transmembrane region" description="Helical" evidence="1">
    <location>
        <begin position="79"/>
        <end position="102"/>
    </location>
</feature>
<reference evidence="3 5" key="1">
    <citation type="journal article" date="2012" name="Int. J. Syst. Evol. Microbiol.">
        <title>Characterization of Tetragenococcus strains from sugar thick juice reveals a novel species, Tetragenococcus osmophilus sp. nov., and divides Tetragenococcus halophilus into two subspecies, T. halophilus subsp. halophilus subsp. nov. and T. halophilus subsp. flandriensis subsp. nov.</title>
        <authorList>
            <person name="Juste A."/>
            <person name="Van Trappen S."/>
            <person name="Verreth C."/>
            <person name="Cleenwerck I."/>
            <person name="De Vos P."/>
            <person name="Lievens B."/>
            <person name="Willems K.A."/>
        </authorList>
    </citation>
    <scope>NUCLEOTIDE SEQUENCE [LARGE SCALE GENOMIC DNA]</scope>
    <source>
        <strain evidence="3 5">JCM 31126</strain>
    </source>
</reference>
<keyword evidence="5" id="KW-1185">Reference proteome</keyword>
<proteinExistence type="predicted"/>
<sequence>MKKKRTFFTTLYLSLLCFFIFSTHSSQATTITSDNSQTATTDSSLSLSDSGQEAMELRLLDNPVVTFLLEHLKINKPTVFAIGITTIGLIFLIMSLFLPSLAKQQRLNQKNSKTATSFGQHRSKKRFSGKGIIAIVGLLLVLIGVIVQTINQMN</sequence>
<gene>
    <name evidence="3" type="ORF">C7K38_03925</name>
    <name evidence="4" type="ORF">GCM10025885_18520</name>
</gene>
<feature type="signal peptide" evidence="2">
    <location>
        <begin position="1"/>
        <end position="28"/>
    </location>
</feature>
<keyword evidence="2" id="KW-0732">Signal</keyword>
<dbReference type="EMBL" id="BSUW01000001">
    <property type="protein sequence ID" value="GMA72803.1"/>
    <property type="molecule type" value="Genomic_DNA"/>
</dbReference>
<evidence type="ECO:0000256" key="2">
    <source>
        <dbReference type="SAM" id="SignalP"/>
    </source>
</evidence>
<evidence type="ECO:0000313" key="5">
    <source>
        <dbReference type="Proteomes" id="UP000268310"/>
    </source>
</evidence>
<keyword evidence="1" id="KW-0472">Membrane</keyword>
<evidence type="ECO:0000256" key="1">
    <source>
        <dbReference type="SAM" id="Phobius"/>
    </source>
</evidence>
<accession>A0AA38CWA2</accession>
<evidence type="ECO:0000313" key="3">
    <source>
        <dbReference type="EMBL" id="AYW47598.1"/>
    </source>
</evidence>
<evidence type="ECO:0000313" key="4">
    <source>
        <dbReference type="EMBL" id="GMA72803.1"/>
    </source>
</evidence>
<evidence type="ECO:0000313" key="6">
    <source>
        <dbReference type="Proteomes" id="UP001157039"/>
    </source>
</evidence>
<dbReference type="KEGG" id="too:C7K38_03925"/>